<sequence>MKENNNLITSKYKFVIAPKYILFFFLIGSLVAGYFLASDYGMSWDIRYQIMMGKYNQEYISLANFLNPPPFELMGHDKYYGPIHEILIQSVSNFFRRYQLEFAELQLYYWINFSSFLLGMFFFYNLARRYMQAWASLLSTFLLFSQPILFGHAFINSKDIPFMAFLMGSIVIGLHMIDRIEPSLGSSVIINNKISKFAILEWKKNNSKRKKIAIIFAWVWSVTVFLTIIFWSFISKLPELVVEQSMRAGSERISGQLFLRFAQNIDIFSLDAYVHKATILFSRFMTRSFLLCFFLLGIIIISLLPKTINQIWNNFLKAYIAEIFSKTFIRETASYLINPWSFLAGIFLGITTSIRIVGPVAAGLVGMVILCRKKEKTLAPLTAYLLIGSAVTYLIWPLLWSTGFSGVIQAIRVMTDFPWKGTVLFNGQFYSGADLPFSYLPALIAIQLTEPVVIGFIIGIPFLIWLKTKKTISAPNFWLLTFWFLFPLIGVMLLHPTIYDNFRQFFFILPPIFIVVGISVDWLFVKINLKWINSMIALAILLPGLLAITTLHPYEYVYYNHFVGGVGGAFRQFEMDYWAISINEATIFINENAITDAKIVVGGPYQNVEYYAREDLKIFDLDKIKDDSLDDYDYAILLTRGNADLEYAIGYPTIFQVEQKGAVFVVVRDLIR</sequence>
<keyword evidence="1" id="KW-0472">Membrane</keyword>
<gene>
    <name evidence="2" type="ORF">H8E29_03285</name>
</gene>
<evidence type="ECO:0000313" key="2">
    <source>
        <dbReference type="EMBL" id="MBC8334266.1"/>
    </source>
</evidence>
<comment type="caution">
    <text evidence="2">The sequence shown here is derived from an EMBL/GenBank/DDBJ whole genome shotgun (WGS) entry which is preliminary data.</text>
</comment>
<evidence type="ECO:0000313" key="3">
    <source>
        <dbReference type="Proteomes" id="UP000614469"/>
    </source>
</evidence>
<evidence type="ECO:0000256" key="1">
    <source>
        <dbReference type="SAM" id="Phobius"/>
    </source>
</evidence>
<reference evidence="2 3" key="1">
    <citation type="submission" date="2020-08" db="EMBL/GenBank/DDBJ databases">
        <title>Bridging the membrane lipid divide: bacteria of the FCB group superphylum have the potential to synthesize archaeal ether lipids.</title>
        <authorList>
            <person name="Villanueva L."/>
            <person name="Von Meijenfeldt F.A.B."/>
            <person name="Westbye A.B."/>
            <person name="Yadav S."/>
            <person name="Hopmans E.C."/>
            <person name="Dutilh B.E."/>
            <person name="Sinninghe Damste J.S."/>
        </authorList>
    </citation>
    <scope>NUCLEOTIDE SEQUENCE [LARGE SCALE GENOMIC DNA]</scope>
    <source>
        <strain evidence="2">NIOZ-UU36</strain>
    </source>
</reference>
<feature type="transmembrane region" description="Helical" evidence="1">
    <location>
        <begin position="20"/>
        <end position="37"/>
    </location>
</feature>
<protein>
    <recommendedName>
        <fullName evidence="4">Glycosyltransferase RgtA/B/C/D-like domain-containing protein</fullName>
    </recommendedName>
</protein>
<feature type="transmembrane region" description="Helical" evidence="1">
    <location>
        <begin position="286"/>
        <end position="304"/>
    </location>
</feature>
<keyword evidence="1" id="KW-1133">Transmembrane helix</keyword>
<feature type="transmembrane region" description="Helical" evidence="1">
    <location>
        <begin position="505"/>
        <end position="524"/>
    </location>
</feature>
<feature type="transmembrane region" description="Helical" evidence="1">
    <location>
        <begin position="477"/>
        <end position="499"/>
    </location>
</feature>
<feature type="transmembrane region" description="Helical" evidence="1">
    <location>
        <begin position="107"/>
        <end position="127"/>
    </location>
</feature>
<evidence type="ECO:0008006" key="4">
    <source>
        <dbReference type="Google" id="ProtNLM"/>
    </source>
</evidence>
<proteinExistence type="predicted"/>
<feature type="transmembrane region" description="Helical" evidence="1">
    <location>
        <begin position="160"/>
        <end position="177"/>
    </location>
</feature>
<dbReference type="AlphaFoldDB" id="A0A8J6NGF3"/>
<feature type="transmembrane region" description="Helical" evidence="1">
    <location>
        <begin position="439"/>
        <end position="465"/>
    </location>
</feature>
<dbReference type="EMBL" id="JACNJN010000056">
    <property type="protein sequence ID" value="MBC8334266.1"/>
    <property type="molecule type" value="Genomic_DNA"/>
</dbReference>
<keyword evidence="1" id="KW-0812">Transmembrane</keyword>
<feature type="transmembrane region" description="Helical" evidence="1">
    <location>
        <begin position="212"/>
        <end position="233"/>
    </location>
</feature>
<feature type="transmembrane region" description="Helical" evidence="1">
    <location>
        <begin position="531"/>
        <end position="551"/>
    </location>
</feature>
<dbReference type="Proteomes" id="UP000614469">
    <property type="component" value="Unassembled WGS sequence"/>
</dbReference>
<feature type="transmembrane region" description="Helical" evidence="1">
    <location>
        <begin position="342"/>
        <end position="371"/>
    </location>
</feature>
<accession>A0A8J6NGF3</accession>
<name>A0A8J6NGF3_9CHLR</name>
<feature type="transmembrane region" description="Helical" evidence="1">
    <location>
        <begin position="134"/>
        <end position="154"/>
    </location>
</feature>
<feature type="transmembrane region" description="Helical" evidence="1">
    <location>
        <begin position="378"/>
        <end position="396"/>
    </location>
</feature>
<organism evidence="2 3">
    <name type="scientific">Candidatus Desulfolinea nitratireducens</name>
    <dbReference type="NCBI Taxonomy" id="2841698"/>
    <lineage>
        <taxon>Bacteria</taxon>
        <taxon>Bacillati</taxon>
        <taxon>Chloroflexota</taxon>
        <taxon>Anaerolineae</taxon>
        <taxon>Anaerolineales</taxon>
        <taxon>Anaerolineales incertae sedis</taxon>
        <taxon>Candidatus Desulfolinea</taxon>
    </lineage>
</organism>